<reference evidence="2" key="2">
    <citation type="journal article" date="2024" name="Plant">
        <title>Genomic evolution and insights into agronomic trait innovations of Sesamum species.</title>
        <authorList>
            <person name="Miao H."/>
            <person name="Wang L."/>
            <person name="Qu L."/>
            <person name="Liu H."/>
            <person name="Sun Y."/>
            <person name="Le M."/>
            <person name="Wang Q."/>
            <person name="Wei S."/>
            <person name="Zheng Y."/>
            <person name="Lin W."/>
            <person name="Duan Y."/>
            <person name="Cao H."/>
            <person name="Xiong S."/>
            <person name="Wang X."/>
            <person name="Wei L."/>
            <person name="Li C."/>
            <person name="Ma Q."/>
            <person name="Ju M."/>
            <person name="Zhao R."/>
            <person name="Li G."/>
            <person name="Mu C."/>
            <person name="Tian Q."/>
            <person name="Mei H."/>
            <person name="Zhang T."/>
            <person name="Gao T."/>
            <person name="Zhang H."/>
        </authorList>
    </citation>
    <scope>NUCLEOTIDE SEQUENCE</scope>
    <source>
        <strain evidence="2">G01</strain>
    </source>
</reference>
<reference evidence="2" key="1">
    <citation type="submission" date="2020-06" db="EMBL/GenBank/DDBJ databases">
        <authorList>
            <person name="Li T."/>
            <person name="Hu X."/>
            <person name="Zhang T."/>
            <person name="Song X."/>
            <person name="Zhang H."/>
            <person name="Dai N."/>
            <person name="Sheng W."/>
            <person name="Hou X."/>
            <person name="Wei L."/>
        </authorList>
    </citation>
    <scope>NUCLEOTIDE SEQUENCE</scope>
    <source>
        <strain evidence="2">G01</strain>
        <tissue evidence="2">Leaf</tissue>
    </source>
</reference>
<dbReference type="EMBL" id="JACGWK010000004">
    <property type="protein sequence ID" value="KAL0359693.1"/>
    <property type="molecule type" value="Genomic_DNA"/>
</dbReference>
<sequence>MAFCVKILSIIRHPLSENKDAVPWYPVIIVTIVLTMLDVFFLFITSSRDPGIVPRNKKPPECDETLK</sequence>
<evidence type="ECO:0000313" key="2">
    <source>
        <dbReference type="EMBL" id="KAL0359693.1"/>
    </source>
</evidence>
<keyword evidence="1" id="KW-0812">Transmembrane</keyword>
<name>A0AAW2PW85_9LAMI</name>
<proteinExistence type="predicted"/>
<keyword evidence="1" id="KW-0472">Membrane</keyword>
<feature type="transmembrane region" description="Helical" evidence="1">
    <location>
        <begin position="24"/>
        <end position="45"/>
    </location>
</feature>
<organism evidence="2">
    <name type="scientific">Sesamum angustifolium</name>
    <dbReference type="NCBI Taxonomy" id="2727405"/>
    <lineage>
        <taxon>Eukaryota</taxon>
        <taxon>Viridiplantae</taxon>
        <taxon>Streptophyta</taxon>
        <taxon>Embryophyta</taxon>
        <taxon>Tracheophyta</taxon>
        <taxon>Spermatophyta</taxon>
        <taxon>Magnoliopsida</taxon>
        <taxon>eudicotyledons</taxon>
        <taxon>Gunneridae</taxon>
        <taxon>Pentapetalae</taxon>
        <taxon>asterids</taxon>
        <taxon>lamiids</taxon>
        <taxon>Lamiales</taxon>
        <taxon>Pedaliaceae</taxon>
        <taxon>Sesamum</taxon>
    </lineage>
</organism>
<evidence type="ECO:0000256" key="1">
    <source>
        <dbReference type="SAM" id="Phobius"/>
    </source>
</evidence>
<comment type="caution">
    <text evidence="2">The sequence shown here is derived from an EMBL/GenBank/DDBJ whole genome shotgun (WGS) entry which is preliminary data.</text>
</comment>
<keyword evidence="1" id="KW-1133">Transmembrane helix</keyword>
<accession>A0AAW2PW85</accession>
<protein>
    <submittedName>
        <fullName evidence="2">Uncharacterized protein</fullName>
    </submittedName>
</protein>
<dbReference type="AlphaFoldDB" id="A0AAW2PW85"/>
<gene>
    <name evidence="2" type="ORF">Sangu_0818700</name>
</gene>